<dbReference type="EMBL" id="JBHTON010000006">
    <property type="protein sequence ID" value="MFD1484256.1"/>
    <property type="molecule type" value="Genomic_DNA"/>
</dbReference>
<feature type="transmembrane region" description="Helical" evidence="1">
    <location>
        <begin position="61"/>
        <end position="82"/>
    </location>
</feature>
<keyword evidence="1" id="KW-0812">Transmembrane</keyword>
<organism evidence="2 3">
    <name type="scientific">Lacticaseibacillus baoqingensis</name>
    <dbReference type="NCBI Taxonomy" id="2486013"/>
    <lineage>
        <taxon>Bacteria</taxon>
        <taxon>Bacillati</taxon>
        <taxon>Bacillota</taxon>
        <taxon>Bacilli</taxon>
        <taxon>Lactobacillales</taxon>
        <taxon>Lactobacillaceae</taxon>
        <taxon>Lacticaseibacillus</taxon>
    </lineage>
</organism>
<comment type="caution">
    <text evidence="2">The sequence shown here is derived from an EMBL/GenBank/DDBJ whole genome shotgun (WGS) entry which is preliminary data.</text>
</comment>
<evidence type="ECO:0000313" key="2">
    <source>
        <dbReference type="EMBL" id="MFD1484256.1"/>
    </source>
</evidence>
<feature type="transmembrane region" description="Helical" evidence="1">
    <location>
        <begin position="20"/>
        <end position="40"/>
    </location>
</feature>
<dbReference type="RefSeq" id="WP_125752277.1">
    <property type="nucleotide sequence ID" value="NZ_JBHTON010000006.1"/>
</dbReference>
<keyword evidence="1" id="KW-1133">Transmembrane helix</keyword>
<keyword evidence="1" id="KW-0472">Membrane</keyword>
<reference evidence="3" key="1">
    <citation type="journal article" date="2019" name="Int. J. Syst. Evol. Microbiol.">
        <title>The Global Catalogue of Microorganisms (GCM) 10K type strain sequencing project: providing services to taxonomists for standard genome sequencing and annotation.</title>
        <authorList>
            <consortium name="The Broad Institute Genomics Platform"/>
            <consortium name="The Broad Institute Genome Sequencing Center for Infectious Disease"/>
            <person name="Wu L."/>
            <person name="Ma J."/>
        </authorList>
    </citation>
    <scope>NUCLEOTIDE SEQUENCE [LARGE SCALE GENOMIC DNA]</scope>
    <source>
        <strain evidence="3">CCM 8903</strain>
    </source>
</reference>
<keyword evidence="3" id="KW-1185">Reference proteome</keyword>
<evidence type="ECO:0000256" key="1">
    <source>
        <dbReference type="SAM" id="Phobius"/>
    </source>
</evidence>
<gene>
    <name evidence="2" type="ORF">ACFQ5J_03300</name>
</gene>
<dbReference type="Proteomes" id="UP001597252">
    <property type="component" value="Unassembled WGS sequence"/>
</dbReference>
<sequence length="212" mass="22967">MLVGSLMAQGGIIATLLHNMLLRELVLAALILLLLIRFYFKYVNAATRKNERIRRRRTRQTIVNTRILLLVLGVALVGVLAYDRVLPHFGYGAQAAQTTASSARSSVAKISVSAQATSQKSSSEKASSVTASSSSSAPVTEKRAVAIVKHYYKEHPNDSGADVDSFSFVQKGTDSAGAPVFEVGGYINNQDGSTAQQHLYYVHKDGKFDIAY</sequence>
<protein>
    <recommendedName>
        <fullName evidence="4">DUF3139 domain-containing protein</fullName>
    </recommendedName>
</protein>
<evidence type="ECO:0000313" key="3">
    <source>
        <dbReference type="Proteomes" id="UP001597252"/>
    </source>
</evidence>
<name>A0ABW4E698_9LACO</name>
<proteinExistence type="predicted"/>
<accession>A0ABW4E698</accession>
<evidence type="ECO:0008006" key="4">
    <source>
        <dbReference type="Google" id="ProtNLM"/>
    </source>
</evidence>